<keyword evidence="4" id="KW-1185">Reference proteome</keyword>
<dbReference type="GO" id="GO:0016787">
    <property type="term" value="F:hydrolase activity"/>
    <property type="evidence" value="ECO:0007669"/>
    <property type="project" value="InterPro"/>
</dbReference>
<sequence length="1114" mass="115510">MSTATTAGTRRGLALALGLLLATAGLLGGATQVRAETDPAGATAAALRVAPATLVEDRRTDIAPGLTLTSFRRLQPGGWVTGHVMDADLTTPSLSLDVTDGGEVSGSNATVEEFARNADAVAAINGDYFDMNASDAPIGTNVSPNEGLRTAGGGPRQAFTIRDGKAAVQSLMSGATVEAGGETSEIGSVNSPSFAGDSLAAFTPIWGTYPIGRLVGESEPVRIVMISGGRVSANTTDRGAIASGDAVPDDGAVLVGRGRAADRLAGLAVGTEAKLTIRASEDVDLAVGGSQRLLTDGRVTEDNEVTAARTAIGVNRDGTAIKVITVDGRSADAHGMTIQELARFMSDLGMWNAVNLDGGGSTTLVARPAGTDDLQVINRPSDGKQRADSNALVFRSAARGSSPTGRVLRPELEPAAGLPEPAAHGVLPGLSRTLIGTGLDANLAATPAGRSVIRARAGLVRVEDTERSGPYDRTVVRGNRPGTTTVIYGAGRDATSTDLRVFGDLQRIEASETLVPLGSAADTSAVRVTGIDADGNRVPVENRDIEVAASDGLTVERDGLAELVIGAREGAQSGTVTIAVRGKETTLGVTVGHDDREVADFADPADWKVGTARATGGLGSATGPEGGPALALDFDFTTSTATRGMYAVPVTPIELPGQPRSVSLWIKGTGKGEWPRLQVTRGDQTSTNLDGALIDWTGWRKVTFPVPAGTAYPLQLTAIRFMETRSNASYRDRLEIADLRAQVPQSIDLPEPAPVRDPAIISQGTVDDRPLRVAVISDAQFVARNPDSDLVQAARRTLREIVAAKPDFVIIAGDLVDEAAPEDIALARRVLEEELGDLDHVYVPGNHEIMGGSIDNFRAEFGDTATERVLQRTKIITLDSSTGNLHPGGSTDQLRMLEAGLADAERDPGITGVLVANHHPVDDPQPDAASQLGDRVEADALARTLADFTRRSGKQVAQLNGHVGIFDASALDGVTRMINGNSGKGPSGTPDAGGFTGWTMIGIDPGATGRTDWLRAETRARVDELALDAPATLARGETAEVKAVITQDGSRKVPVAWPVSATWGGTGVAVGSKPRNAVITIDPLTGRITAVRAGTATLTVTVNGATAQRQIRVG</sequence>
<feature type="domain" description="Calcineurin-like phosphoesterase" evidence="1">
    <location>
        <begin position="771"/>
        <end position="930"/>
    </location>
</feature>
<dbReference type="AlphaFoldDB" id="A0A7Z0ILQ9"/>
<dbReference type="Gene3D" id="3.60.21.10">
    <property type="match status" value="1"/>
</dbReference>
<dbReference type="Pfam" id="PF00149">
    <property type="entry name" value="Metallophos"/>
    <property type="match status" value="1"/>
</dbReference>
<protein>
    <submittedName>
        <fullName evidence="3">Exopolysaccharide biosynthesis protein</fullName>
    </submittedName>
</protein>
<name>A0A7Z0ILQ9_9ACTN</name>
<reference evidence="3 4" key="1">
    <citation type="submission" date="2020-07" db="EMBL/GenBank/DDBJ databases">
        <title>Sequencing the genomes of 1000 actinobacteria strains.</title>
        <authorList>
            <person name="Klenk H.-P."/>
        </authorList>
    </citation>
    <scope>NUCLEOTIDE SEQUENCE [LARGE SCALE GENOMIC DNA]</scope>
    <source>
        <strain evidence="3 4">DSM 103164</strain>
    </source>
</reference>
<evidence type="ECO:0000313" key="3">
    <source>
        <dbReference type="EMBL" id="NYI71870.1"/>
    </source>
</evidence>
<dbReference type="Gene3D" id="2.60.40.1080">
    <property type="match status" value="1"/>
</dbReference>
<dbReference type="InterPro" id="IPR018711">
    <property type="entry name" value="NAGPA"/>
</dbReference>
<dbReference type="InterPro" id="IPR004843">
    <property type="entry name" value="Calcineurin-like_PHP"/>
</dbReference>
<dbReference type="EMBL" id="JACBZS010000001">
    <property type="protein sequence ID" value="NYI71870.1"/>
    <property type="molecule type" value="Genomic_DNA"/>
</dbReference>
<comment type="caution">
    <text evidence="3">The sequence shown here is derived from an EMBL/GenBank/DDBJ whole genome shotgun (WGS) entry which is preliminary data.</text>
</comment>
<dbReference type="RefSeq" id="WP_179445637.1">
    <property type="nucleotide sequence ID" value="NZ_JACBZS010000001.1"/>
</dbReference>
<dbReference type="Pfam" id="PF09992">
    <property type="entry name" value="NAGPA"/>
    <property type="match status" value="1"/>
</dbReference>
<evidence type="ECO:0000313" key="4">
    <source>
        <dbReference type="Proteomes" id="UP000527616"/>
    </source>
</evidence>
<dbReference type="Proteomes" id="UP000527616">
    <property type="component" value="Unassembled WGS sequence"/>
</dbReference>
<feature type="domain" description="Phosphodiester glycosidase" evidence="2">
    <location>
        <begin position="223"/>
        <end position="394"/>
    </location>
</feature>
<dbReference type="SUPFAM" id="SSF56300">
    <property type="entry name" value="Metallo-dependent phosphatases"/>
    <property type="match status" value="1"/>
</dbReference>
<proteinExistence type="predicted"/>
<accession>A0A7Z0ILQ9</accession>
<gene>
    <name evidence="3" type="ORF">GGQ54_002430</name>
</gene>
<evidence type="ECO:0000259" key="2">
    <source>
        <dbReference type="Pfam" id="PF09992"/>
    </source>
</evidence>
<evidence type="ECO:0000259" key="1">
    <source>
        <dbReference type="Pfam" id="PF00149"/>
    </source>
</evidence>
<dbReference type="PANTHER" id="PTHR40446">
    <property type="entry name" value="N-ACETYLGLUCOSAMINE-1-PHOSPHODIESTER ALPHA-N-ACETYLGLUCOSAMINIDASE"/>
    <property type="match status" value="1"/>
</dbReference>
<organism evidence="3 4">
    <name type="scientific">Naumannella cuiyingiana</name>
    <dbReference type="NCBI Taxonomy" id="1347891"/>
    <lineage>
        <taxon>Bacteria</taxon>
        <taxon>Bacillati</taxon>
        <taxon>Actinomycetota</taxon>
        <taxon>Actinomycetes</taxon>
        <taxon>Propionibacteriales</taxon>
        <taxon>Propionibacteriaceae</taxon>
        <taxon>Naumannella</taxon>
    </lineage>
</organism>
<dbReference type="PANTHER" id="PTHR40446:SF2">
    <property type="entry name" value="N-ACETYLGLUCOSAMINE-1-PHOSPHODIESTER ALPHA-N-ACETYLGLUCOSAMINIDASE"/>
    <property type="match status" value="1"/>
</dbReference>
<dbReference type="InterPro" id="IPR029052">
    <property type="entry name" value="Metallo-depent_PP-like"/>
</dbReference>